<sequence>MRMGQVFLYKDYNAKLCSFYAPIPIPEGETHVDTLKGTWGQILWDINSTKSQMNDGSSNYDWNGKLKHELETNALVEEEEEEDEEIRGQIMEYAKLVERCTNESVEERPNMVDVAKDHILIKTNNTL</sequence>
<proteinExistence type="predicted"/>
<evidence type="ECO:0000313" key="2">
    <source>
        <dbReference type="Proteomes" id="UP000583929"/>
    </source>
</evidence>
<keyword evidence="2" id="KW-1185">Reference proteome</keyword>
<name>A0A7J6GXY2_CANSA</name>
<protein>
    <submittedName>
        <fullName evidence="1">Uncharacterized protein</fullName>
    </submittedName>
</protein>
<comment type="caution">
    <text evidence="1">The sequence shown here is derived from an EMBL/GenBank/DDBJ whole genome shotgun (WGS) entry which is preliminary data.</text>
</comment>
<dbReference type="Proteomes" id="UP000583929">
    <property type="component" value="Unassembled WGS sequence"/>
</dbReference>
<gene>
    <name evidence="1" type="ORF">G4B88_004032</name>
</gene>
<reference evidence="1 2" key="1">
    <citation type="journal article" date="2020" name="bioRxiv">
        <title>Sequence and annotation of 42 cannabis genomes reveals extensive copy number variation in cannabinoid synthesis and pathogen resistance genes.</title>
        <authorList>
            <person name="Mckernan K.J."/>
            <person name="Helbert Y."/>
            <person name="Kane L.T."/>
            <person name="Ebling H."/>
            <person name="Zhang L."/>
            <person name="Liu B."/>
            <person name="Eaton Z."/>
            <person name="Mclaughlin S."/>
            <person name="Kingan S."/>
            <person name="Baybayan P."/>
            <person name="Concepcion G."/>
            <person name="Jordan M."/>
            <person name="Riva A."/>
            <person name="Barbazuk W."/>
            <person name="Harkins T."/>
        </authorList>
    </citation>
    <scope>NUCLEOTIDE SEQUENCE [LARGE SCALE GENOMIC DNA]</scope>
    <source>
        <strain evidence="2">cv. Jamaican Lion 4</strain>
        <tissue evidence="1">Leaf</tissue>
    </source>
</reference>
<dbReference type="EMBL" id="JAATIQ010000077">
    <property type="protein sequence ID" value="KAF4387705.1"/>
    <property type="molecule type" value="Genomic_DNA"/>
</dbReference>
<accession>A0A7J6GXY2</accession>
<organism evidence="1 2">
    <name type="scientific">Cannabis sativa</name>
    <name type="common">Hemp</name>
    <name type="synonym">Marijuana</name>
    <dbReference type="NCBI Taxonomy" id="3483"/>
    <lineage>
        <taxon>Eukaryota</taxon>
        <taxon>Viridiplantae</taxon>
        <taxon>Streptophyta</taxon>
        <taxon>Embryophyta</taxon>
        <taxon>Tracheophyta</taxon>
        <taxon>Spermatophyta</taxon>
        <taxon>Magnoliopsida</taxon>
        <taxon>eudicotyledons</taxon>
        <taxon>Gunneridae</taxon>
        <taxon>Pentapetalae</taxon>
        <taxon>rosids</taxon>
        <taxon>fabids</taxon>
        <taxon>Rosales</taxon>
        <taxon>Cannabaceae</taxon>
        <taxon>Cannabis</taxon>
    </lineage>
</organism>
<evidence type="ECO:0000313" key="1">
    <source>
        <dbReference type="EMBL" id="KAF4387705.1"/>
    </source>
</evidence>
<dbReference type="AlphaFoldDB" id="A0A7J6GXY2"/>